<dbReference type="EMBL" id="BMLV01000002">
    <property type="protein sequence ID" value="GGP03072.1"/>
    <property type="molecule type" value="Genomic_DNA"/>
</dbReference>
<evidence type="ECO:0000313" key="2">
    <source>
        <dbReference type="EMBL" id="GGP03072.1"/>
    </source>
</evidence>
<reference evidence="3" key="1">
    <citation type="journal article" date="2019" name="Int. J. Syst. Evol. Microbiol.">
        <title>The Global Catalogue of Microorganisms (GCM) 10K type strain sequencing project: providing services to taxonomists for standard genome sequencing and annotation.</title>
        <authorList>
            <consortium name="The Broad Institute Genomics Platform"/>
            <consortium name="The Broad Institute Genome Sequencing Center for Infectious Disease"/>
            <person name="Wu L."/>
            <person name="Ma J."/>
        </authorList>
    </citation>
    <scope>NUCLEOTIDE SEQUENCE [LARGE SCALE GENOMIC DNA]</scope>
    <source>
        <strain evidence="3">CGMCC 1.7656</strain>
    </source>
</reference>
<keyword evidence="3" id="KW-1185">Reference proteome</keyword>
<dbReference type="CDD" id="cd08946">
    <property type="entry name" value="SDR_e"/>
    <property type="match status" value="1"/>
</dbReference>
<dbReference type="PANTHER" id="PTHR43000">
    <property type="entry name" value="DTDP-D-GLUCOSE 4,6-DEHYDRATASE-RELATED"/>
    <property type="match status" value="1"/>
</dbReference>
<feature type="domain" description="NAD(P)-binding" evidence="1">
    <location>
        <begin position="4"/>
        <end position="288"/>
    </location>
</feature>
<gene>
    <name evidence="2" type="ORF">GCM10010992_10010</name>
</gene>
<protein>
    <submittedName>
        <fullName evidence="2">UDP-glucose 4-epimerase</fullName>
    </submittedName>
</protein>
<name>A0ABQ2NIQ9_9FLAO</name>
<organism evidence="2 3">
    <name type="scientific">Cloacibacterium rupense</name>
    <dbReference type="NCBI Taxonomy" id="517423"/>
    <lineage>
        <taxon>Bacteria</taxon>
        <taxon>Pseudomonadati</taxon>
        <taxon>Bacteroidota</taxon>
        <taxon>Flavobacteriia</taxon>
        <taxon>Flavobacteriales</taxon>
        <taxon>Weeksellaceae</taxon>
    </lineage>
</organism>
<dbReference type="SUPFAM" id="SSF51735">
    <property type="entry name" value="NAD(P)-binding Rossmann-fold domains"/>
    <property type="match status" value="1"/>
</dbReference>
<evidence type="ECO:0000259" key="1">
    <source>
        <dbReference type="Pfam" id="PF16363"/>
    </source>
</evidence>
<dbReference type="Proteomes" id="UP000620064">
    <property type="component" value="Unassembled WGS sequence"/>
</dbReference>
<dbReference type="InterPro" id="IPR036291">
    <property type="entry name" value="NAD(P)-bd_dom_sf"/>
</dbReference>
<evidence type="ECO:0000313" key="3">
    <source>
        <dbReference type="Proteomes" id="UP000620064"/>
    </source>
</evidence>
<comment type="caution">
    <text evidence="2">The sequence shown here is derived from an EMBL/GenBank/DDBJ whole genome shotgun (WGS) entry which is preliminary data.</text>
</comment>
<proteinExistence type="predicted"/>
<accession>A0ABQ2NIQ9</accession>
<dbReference type="Gene3D" id="3.40.50.720">
    <property type="entry name" value="NAD(P)-binding Rossmann-like Domain"/>
    <property type="match status" value="1"/>
</dbReference>
<dbReference type="Pfam" id="PF16363">
    <property type="entry name" value="GDP_Man_Dehyd"/>
    <property type="match status" value="1"/>
</dbReference>
<sequence length="297" mass="33682">MKILIIGSKGFIGKHAYDYFTKKNEDVYGADVSVDYANPKYFTIDSTNSDFTEIFGNHQFDVCINCSGAASVPDSLVHSLRDFTLNSLNVFKILESIKKHTPNCKLINLSSAAVYGNPKSLPIKETDALQPVSPYGFHKKFSEDILYEFHHFFGLQCCSLRIFSAYGAGLYKQIFWDLYQKTKTQKDIQLFGSGKETRDFINIIDILQSIELIIKNGSFCADAYNIANGEQISIKQIADLVLKELNYEGSLSFTGIEREGDPLYWVADIEKMKKLGYQKQISIEEGIKSYIKWAKEL</sequence>
<dbReference type="InterPro" id="IPR016040">
    <property type="entry name" value="NAD(P)-bd_dom"/>
</dbReference>
<dbReference type="RefSeq" id="WP_188616988.1">
    <property type="nucleotide sequence ID" value="NZ_BMLV01000002.1"/>
</dbReference>